<feature type="transmembrane region" description="Helical" evidence="8">
    <location>
        <begin position="5"/>
        <end position="22"/>
    </location>
</feature>
<comment type="caution">
    <text evidence="10">The sequence shown here is derived from an EMBL/GenBank/DDBJ whole genome shotgun (WGS) entry which is preliminary data.</text>
</comment>
<keyword evidence="11" id="KW-1185">Reference proteome</keyword>
<keyword evidence="5 8" id="KW-0812">Transmembrane</keyword>
<evidence type="ECO:0000259" key="9">
    <source>
        <dbReference type="Pfam" id="PF00892"/>
    </source>
</evidence>
<evidence type="ECO:0000313" key="10">
    <source>
        <dbReference type="EMBL" id="MDT3427080.1"/>
    </source>
</evidence>
<dbReference type="PANTHER" id="PTHR22911">
    <property type="entry name" value="ACYL-MALONYL CONDENSING ENZYME-RELATED"/>
    <property type="match status" value="1"/>
</dbReference>
<dbReference type="EMBL" id="JAUSUY010000010">
    <property type="protein sequence ID" value="MDT3427080.1"/>
    <property type="molecule type" value="Genomic_DNA"/>
</dbReference>
<dbReference type="Gene3D" id="1.10.3730.20">
    <property type="match status" value="1"/>
</dbReference>
<accession>A0ABU3HBL0</accession>
<keyword evidence="7 8" id="KW-0472">Membrane</keyword>
<evidence type="ECO:0000256" key="3">
    <source>
        <dbReference type="ARBA" id="ARBA00022448"/>
    </source>
</evidence>
<reference evidence="10 11" key="1">
    <citation type="submission" date="2023-07" db="EMBL/GenBank/DDBJ databases">
        <title>Genomic Encyclopedia of Type Strains, Phase IV (KMG-IV): sequencing the most valuable type-strain genomes for metagenomic binning, comparative biology and taxonomic classification.</title>
        <authorList>
            <person name="Goeker M."/>
        </authorList>
    </citation>
    <scope>NUCLEOTIDE SEQUENCE [LARGE SCALE GENOMIC DNA]</scope>
    <source>
        <strain evidence="10 11">T98</strain>
    </source>
</reference>
<evidence type="ECO:0000256" key="2">
    <source>
        <dbReference type="ARBA" id="ARBA00007362"/>
    </source>
</evidence>
<evidence type="ECO:0000256" key="1">
    <source>
        <dbReference type="ARBA" id="ARBA00004651"/>
    </source>
</evidence>
<keyword evidence="6 8" id="KW-1133">Transmembrane helix</keyword>
<evidence type="ECO:0000256" key="5">
    <source>
        <dbReference type="ARBA" id="ARBA00022692"/>
    </source>
</evidence>
<feature type="transmembrane region" description="Helical" evidence="8">
    <location>
        <begin position="262"/>
        <end position="281"/>
    </location>
</feature>
<dbReference type="InterPro" id="IPR004626">
    <property type="entry name" value="RarD"/>
</dbReference>
<feature type="transmembrane region" description="Helical" evidence="8">
    <location>
        <begin position="34"/>
        <end position="55"/>
    </location>
</feature>
<feature type="transmembrane region" description="Helical" evidence="8">
    <location>
        <begin position="67"/>
        <end position="87"/>
    </location>
</feature>
<evidence type="ECO:0000256" key="6">
    <source>
        <dbReference type="ARBA" id="ARBA00022989"/>
    </source>
</evidence>
<feature type="transmembrane region" description="Helical" evidence="8">
    <location>
        <begin position="203"/>
        <end position="224"/>
    </location>
</feature>
<feature type="transmembrane region" description="Helical" evidence="8">
    <location>
        <begin position="231"/>
        <end position="256"/>
    </location>
</feature>
<proteinExistence type="inferred from homology"/>
<dbReference type="InterPro" id="IPR000620">
    <property type="entry name" value="EamA_dom"/>
</dbReference>
<dbReference type="NCBIfam" id="TIGR00688">
    <property type="entry name" value="rarD"/>
    <property type="match status" value="1"/>
</dbReference>
<dbReference type="Proteomes" id="UP001248709">
    <property type="component" value="Unassembled WGS sequence"/>
</dbReference>
<gene>
    <name evidence="10" type="ORF">J2Z22_002616</name>
</gene>
<protein>
    <submittedName>
        <fullName evidence="10">Chloramphenicol-sensitive protein RarD</fullName>
    </submittedName>
</protein>
<feature type="transmembrane region" description="Helical" evidence="8">
    <location>
        <begin position="145"/>
        <end position="162"/>
    </location>
</feature>
<dbReference type="SUPFAM" id="SSF103481">
    <property type="entry name" value="Multidrug resistance efflux transporter EmrE"/>
    <property type="match status" value="2"/>
</dbReference>
<dbReference type="InterPro" id="IPR037185">
    <property type="entry name" value="EmrE-like"/>
</dbReference>
<evidence type="ECO:0000256" key="7">
    <source>
        <dbReference type="ARBA" id="ARBA00023136"/>
    </source>
</evidence>
<organism evidence="10 11">
    <name type="scientific">Paenibacillus forsythiae</name>
    <dbReference type="NCBI Taxonomy" id="365616"/>
    <lineage>
        <taxon>Bacteria</taxon>
        <taxon>Bacillati</taxon>
        <taxon>Bacillota</taxon>
        <taxon>Bacilli</taxon>
        <taxon>Bacillales</taxon>
        <taxon>Paenibacillaceae</taxon>
        <taxon>Paenibacillus</taxon>
    </lineage>
</organism>
<feature type="domain" description="EamA" evidence="9">
    <location>
        <begin position="3"/>
        <end position="138"/>
    </location>
</feature>
<evidence type="ECO:0000256" key="8">
    <source>
        <dbReference type="SAM" id="Phobius"/>
    </source>
</evidence>
<keyword evidence="3" id="KW-0813">Transport</keyword>
<evidence type="ECO:0000256" key="4">
    <source>
        <dbReference type="ARBA" id="ARBA00022475"/>
    </source>
</evidence>
<dbReference type="PANTHER" id="PTHR22911:SF137">
    <property type="entry name" value="SOLUTE CARRIER FAMILY 35 MEMBER G2-RELATED"/>
    <property type="match status" value="1"/>
</dbReference>
<keyword evidence="4" id="KW-1003">Cell membrane</keyword>
<comment type="similarity">
    <text evidence="2">Belongs to the EamA transporter family.</text>
</comment>
<evidence type="ECO:0000313" key="11">
    <source>
        <dbReference type="Proteomes" id="UP001248709"/>
    </source>
</evidence>
<sequence length="304" mass="33728">MKKGIIYAVLAYLTWGFLPLYWRLFAAMPAWEILAQRIAWSFVFVAVLVTLSRQWKQLKSVGSRGRSAAAIVLCSIFISLNWFLFIWAVNNHHVIETSLGYYMNPLISVLFAVVFLKERLSPGQWLSILLAGVGVLIMAVQYGHIPWIAISLAVTFALYGLAKKIAKLDVLLGLTGETIVALPVALGYLIYIQSQGTGSFASLPPLLVVLLLLSGAATAMPLFWFAKAMQLLPLSLVGFIQYIAPTTSLLLAIFLFNEPFSRGQLISFAFIWLALIVYSFVTVKRSKVKVVPISHRNSCRDALL</sequence>
<feature type="transmembrane region" description="Helical" evidence="8">
    <location>
        <begin position="99"/>
        <end position="116"/>
    </location>
</feature>
<feature type="transmembrane region" description="Helical" evidence="8">
    <location>
        <begin position="169"/>
        <end position="191"/>
    </location>
</feature>
<dbReference type="RefSeq" id="WP_025702146.1">
    <property type="nucleotide sequence ID" value="NZ_JAUSUY010000010.1"/>
</dbReference>
<comment type="subcellular location">
    <subcellularLocation>
        <location evidence="1">Cell membrane</location>
        <topology evidence="1">Multi-pass membrane protein</topology>
    </subcellularLocation>
</comment>
<name>A0ABU3HBL0_9BACL</name>
<dbReference type="Pfam" id="PF00892">
    <property type="entry name" value="EamA"/>
    <property type="match status" value="1"/>
</dbReference>
<feature type="transmembrane region" description="Helical" evidence="8">
    <location>
        <begin position="123"/>
        <end position="139"/>
    </location>
</feature>